<keyword evidence="13 16" id="KW-0131">Cell cycle</keyword>
<dbReference type="AlphaFoldDB" id="A0A0G1L4D6"/>
<dbReference type="InterPro" id="IPR011601">
    <property type="entry name" value="MurB_C"/>
</dbReference>
<name>A0A0G1L4D6_9BACT</name>
<dbReference type="InterPro" id="IPR016169">
    <property type="entry name" value="FAD-bd_PCMH_sub2"/>
</dbReference>
<comment type="caution">
    <text evidence="18">The sequence shown here is derived from an EMBL/GenBank/DDBJ whole genome shotgun (WGS) entry which is preliminary data.</text>
</comment>
<feature type="active site" evidence="16">
    <location>
        <position position="282"/>
    </location>
</feature>
<dbReference type="GO" id="GO:0008762">
    <property type="term" value="F:UDP-N-acetylmuramate dehydrogenase activity"/>
    <property type="evidence" value="ECO:0007669"/>
    <property type="project" value="UniProtKB-UniRule"/>
</dbReference>
<comment type="pathway">
    <text evidence="4 16">Cell wall biogenesis; peptidoglycan biosynthesis.</text>
</comment>
<dbReference type="InterPro" id="IPR016167">
    <property type="entry name" value="FAD-bd_PCMH_sub1"/>
</dbReference>
<evidence type="ECO:0000256" key="3">
    <source>
        <dbReference type="ARBA" id="ARBA00004496"/>
    </source>
</evidence>
<keyword evidence="8 16" id="KW-0274">FAD</keyword>
<evidence type="ECO:0000256" key="4">
    <source>
        <dbReference type="ARBA" id="ARBA00004752"/>
    </source>
</evidence>
<evidence type="ECO:0000256" key="15">
    <source>
        <dbReference type="ARBA" id="ARBA00048914"/>
    </source>
</evidence>
<evidence type="ECO:0000256" key="12">
    <source>
        <dbReference type="ARBA" id="ARBA00023002"/>
    </source>
</evidence>
<dbReference type="InterPro" id="IPR003170">
    <property type="entry name" value="MurB"/>
</dbReference>
<dbReference type="PROSITE" id="PS51387">
    <property type="entry name" value="FAD_PCMH"/>
    <property type="match status" value="1"/>
</dbReference>
<protein>
    <recommendedName>
        <fullName evidence="16">UDP-N-acetylenolpyruvoylglucosamine reductase</fullName>
        <ecNumber evidence="16">1.3.1.98</ecNumber>
    </recommendedName>
    <alternativeName>
        <fullName evidence="16">UDP-N-acetylmuramate dehydrogenase</fullName>
    </alternativeName>
</protein>
<evidence type="ECO:0000256" key="16">
    <source>
        <dbReference type="HAMAP-Rule" id="MF_00037"/>
    </source>
</evidence>
<dbReference type="Gene3D" id="3.30.43.10">
    <property type="entry name" value="Uridine Diphospho-n-acetylenolpyruvylglucosamine Reductase, domain 2"/>
    <property type="match status" value="1"/>
</dbReference>
<evidence type="ECO:0000256" key="1">
    <source>
        <dbReference type="ARBA" id="ARBA00001974"/>
    </source>
</evidence>
<dbReference type="PANTHER" id="PTHR21071:SF4">
    <property type="entry name" value="UDP-N-ACETYLENOLPYRUVOYLGLUCOSAMINE REDUCTASE"/>
    <property type="match status" value="1"/>
</dbReference>
<dbReference type="NCBIfam" id="TIGR00179">
    <property type="entry name" value="murB"/>
    <property type="match status" value="1"/>
</dbReference>
<evidence type="ECO:0000256" key="2">
    <source>
        <dbReference type="ARBA" id="ARBA00003921"/>
    </source>
</evidence>
<keyword evidence="5 16" id="KW-0963">Cytoplasm</keyword>
<keyword evidence="11 16" id="KW-0573">Peptidoglycan synthesis</keyword>
<keyword evidence="12 16" id="KW-0560">Oxidoreductase</keyword>
<dbReference type="GO" id="GO:0005829">
    <property type="term" value="C:cytosol"/>
    <property type="evidence" value="ECO:0007669"/>
    <property type="project" value="TreeGrafter"/>
</dbReference>
<dbReference type="InterPro" id="IPR036635">
    <property type="entry name" value="MurB_C_sf"/>
</dbReference>
<keyword evidence="6 16" id="KW-0132">Cell division</keyword>
<evidence type="ECO:0000313" key="19">
    <source>
        <dbReference type="Proteomes" id="UP000033945"/>
    </source>
</evidence>
<evidence type="ECO:0000256" key="11">
    <source>
        <dbReference type="ARBA" id="ARBA00022984"/>
    </source>
</evidence>
<evidence type="ECO:0000256" key="13">
    <source>
        <dbReference type="ARBA" id="ARBA00023306"/>
    </source>
</evidence>
<proteinExistence type="inferred from homology"/>
<organism evidence="18 19">
    <name type="scientific">Candidatus Giovannonibacteria bacterium GW2011_GWA2_44_26</name>
    <dbReference type="NCBI Taxonomy" id="1618648"/>
    <lineage>
        <taxon>Bacteria</taxon>
        <taxon>Candidatus Giovannoniibacteriota</taxon>
    </lineage>
</organism>
<comment type="function">
    <text evidence="2 16">Cell wall formation.</text>
</comment>
<dbReference type="PANTHER" id="PTHR21071">
    <property type="entry name" value="UDP-N-ACETYLENOLPYRUVOYLGLUCOSAMINE REDUCTASE"/>
    <property type="match status" value="1"/>
</dbReference>
<keyword evidence="14 16" id="KW-0961">Cell wall biogenesis/degradation</keyword>
<dbReference type="GO" id="GO:0009252">
    <property type="term" value="P:peptidoglycan biosynthetic process"/>
    <property type="evidence" value="ECO:0007669"/>
    <property type="project" value="UniProtKB-UniRule"/>
</dbReference>
<dbReference type="EMBL" id="LCIT01000003">
    <property type="protein sequence ID" value="KKT63462.1"/>
    <property type="molecule type" value="Genomic_DNA"/>
</dbReference>
<comment type="similarity">
    <text evidence="16">Belongs to the MurB family.</text>
</comment>
<accession>A0A0G1L4D6</accession>
<comment type="catalytic activity">
    <reaction evidence="15 16">
        <text>UDP-N-acetyl-alpha-D-muramate + NADP(+) = UDP-N-acetyl-3-O-(1-carboxyvinyl)-alpha-D-glucosamine + NADPH + H(+)</text>
        <dbReference type="Rhea" id="RHEA:12248"/>
        <dbReference type="ChEBI" id="CHEBI:15378"/>
        <dbReference type="ChEBI" id="CHEBI:57783"/>
        <dbReference type="ChEBI" id="CHEBI:58349"/>
        <dbReference type="ChEBI" id="CHEBI:68483"/>
        <dbReference type="ChEBI" id="CHEBI:70757"/>
        <dbReference type="EC" id="1.3.1.98"/>
    </reaction>
</comment>
<comment type="subcellular location">
    <subcellularLocation>
        <location evidence="3 16">Cytoplasm</location>
    </subcellularLocation>
</comment>
<dbReference type="Gene3D" id="3.90.78.10">
    <property type="entry name" value="UDP-N-acetylenolpyruvoylglucosamine reductase, C-terminal domain"/>
    <property type="match status" value="1"/>
</dbReference>
<dbReference type="PATRIC" id="fig|1618648.3.peg.350"/>
<evidence type="ECO:0000256" key="8">
    <source>
        <dbReference type="ARBA" id="ARBA00022827"/>
    </source>
</evidence>
<keyword evidence="9 16" id="KW-0521">NADP</keyword>
<evidence type="ECO:0000256" key="9">
    <source>
        <dbReference type="ARBA" id="ARBA00022857"/>
    </source>
</evidence>
<dbReference type="GO" id="GO:0051301">
    <property type="term" value="P:cell division"/>
    <property type="evidence" value="ECO:0007669"/>
    <property type="project" value="UniProtKB-KW"/>
</dbReference>
<evidence type="ECO:0000256" key="5">
    <source>
        <dbReference type="ARBA" id="ARBA00022490"/>
    </source>
</evidence>
<evidence type="ECO:0000256" key="6">
    <source>
        <dbReference type="ARBA" id="ARBA00022618"/>
    </source>
</evidence>
<sequence>MDNLLKHLTNFKFGGSAKKIITAESEIELIATLKDLKFKKAKYYILGGGTNIIANDKGYKGTIVKISASGLKIENQKILCEAGLPLRKLVNAANSAGLSSLETLAGIPGTVGGAIYGNAGAYGREISEFLKKVKIFDGRKIKWVFNKDCKFGYRESVFSAKGGKKPWVILAAEFYLPKGGAQKLAKKSKEIIKIREKRYKPGLRCAGSIFKNVLAKSGKIPAGLLLESIGAKGMRIGGVYVPRQHANLIVNNGRGKAEEAKKLIDILKQRVYRKYGIRLKEEVQYLGF</sequence>
<comment type="cofactor">
    <cofactor evidence="1 16">
        <name>FAD</name>
        <dbReference type="ChEBI" id="CHEBI:57692"/>
    </cofactor>
</comment>
<dbReference type="EC" id="1.3.1.98" evidence="16"/>
<dbReference type="SUPFAM" id="SSF56194">
    <property type="entry name" value="Uridine diphospho-N-Acetylenolpyruvylglucosamine reductase, MurB, C-terminal domain"/>
    <property type="match status" value="1"/>
</dbReference>
<dbReference type="Pfam" id="PF01565">
    <property type="entry name" value="FAD_binding_4"/>
    <property type="match status" value="1"/>
</dbReference>
<keyword evidence="10 16" id="KW-0133">Cell shape</keyword>
<dbReference type="GO" id="GO:0008360">
    <property type="term" value="P:regulation of cell shape"/>
    <property type="evidence" value="ECO:0007669"/>
    <property type="project" value="UniProtKB-KW"/>
</dbReference>
<dbReference type="GO" id="GO:0071949">
    <property type="term" value="F:FAD binding"/>
    <property type="evidence" value="ECO:0007669"/>
    <property type="project" value="InterPro"/>
</dbReference>
<dbReference type="InterPro" id="IPR036318">
    <property type="entry name" value="FAD-bd_PCMH-like_sf"/>
</dbReference>
<reference evidence="18 19" key="1">
    <citation type="journal article" date="2015" name="Nature">
        <title>rRNA introns, odd ribosomes, and small enigmatic genomes across a large radiation of phyla.</title>
        <authorList>
            <person name="Brown C.T."/>
            <person name="Hug L.A."/>
            <person name="Thomas B.C."/>
            <person name="Sharon I."/>
            <person name="Castelle C.J."/>
            <person name="Singh A."/>
            <person name="Wilkins M.J."/>
            <person name="Williams K.H."/>
            <person name="Banfield J.F."/>
        </authorList>
    </citation>
    <scope>NUCLEOTIDE SEQUENCE [LARGE SCALE GENOMIC DNA]</scope>
</reference>
<dbReference type="Proteomes" id="UP000033945">
    <property type="component" value="Unassembled WGS sequence"/>
</dbReference>
<dbReference type="HAMAP" id="MF_00037">
    <property type="entry name" value="MurB"/>
    <property type="match status" value="1"/>
</dbReference>
<keyword evidence="7 16" id="KW-0285">Flavoprotein</keyword>
<dbReference type="Pfam" id="PF02873">
    <property type="entry name" value="MurB_C"/>
    <property type="match status" value="1"/>
</dbReference>
<dbReference type="UniPathway" id="UPA00219"/>
<feature type="domain" description="FAD-binding PCMH-type" evidence="17">
    <location>
        <begin position="13"/>
        <end position="179"/>
    </location>
</feature>
<evidence type="ECO:0000256" key="10">
    <source>
        <dbReference type="ARBA" id="ARBA00022960"/>
    </source>
</evidence>
<dbReference type="InterPro" id="IPR006094">
    <property type="entry name" value="Oxid_FAD_bind_N"/>
</dbReference>
<evidence type="ECO:0000259" key="17">
    <source>
        <dbReference type="PROSITE" id="PS51387"/>
    </source>
</evidence>
<evidence type="ECO:0000256" key="7">
    <source>
        <dbReference type="ARBA" id="ARBA00022630"/>
    </source>
</evidence>
<dbReference type="SUPFAM" id="SSF56176">
    <property type="entry name" value="FAD-binding/transporter-associated domain-like"/>
    <property type="match status" value="1"/>
</dbReference>
<dbReference type="Gene3D" id="3.30.465.10">
    <property type="match status" value="1"/>
</dbReference>
<evidence type="ECO:0000313" key="18">
    <source>
        <dbReference type="EMBL" id="KKT63462.1"/>
    </source>
</evidence>
<feature type="active site" description="Proton donor" evidence="16">
    <location>
        <position position="208"/>
    </location>
</feature>
<dbReference type="GO" id="GO:0071555">
    <property type="term" value="P:cell wall organization"/>
    <property type="evidence" value="ECO:0007669"/>
    <property type="project" value="UniProtKB-KW"/>
</dbReference>
<dbReference type="InterPro" id="IPR016166">
    <property type="entry name" value="FAD-bd_PCMH"/>
</dbReference>
<gene>
    <name evidence="16" type="primary">murB</name>
    <name evidence="18" type="ORF">UW55_C0003G0030</name>
</gene>
<feature type="active site" evidence="16">
    <location>
        <position position="154"/>
    </location>
</feature>
<evidence type="ECO:0000256" key="14">
    <source>
        <dbReference type="ARBA" id="ARBA00023316"/>
    </source>
</evidence>